<gene>
    <name evidence="1" type="ORF">H6F99_21300</name>
</gene>
<reference evidence="1 2" key="1">
    <citation type="journal article" date="2020" name="ISME J.">
        <title>Comparative genomics reveals insights into cyanobacterial evolution and habitat adaptation.</title>
        <authorList>
            <person name="Chen M.Y."/>
            <person name="Teng W.K."/>
            <person name="Zhao L."/>
            <person name="Hu C.X."/>
            <person name="Zhou Y.K."/>
            <person name="Han B.P."/>
            <person name="Song L.R."/>
            <person name="Shu W.S."/>
        </authorList>
    </citation>
    <scope>NUCLEOTIDE SEQUENCE [LARGE SCALE GENOMIC DNA]</scope>
    <source>
        <strain evidence="1 2">FACHB-1040</strain>
    </source>
</reference>
<dbReference type="Proteomes" id="UP000606721">
    <property type="component" value="Unassembled WGS sequence"/>
</dbReference>
<keyword evidence="2" id="KW-1185">Reference proteome</keyword>
<proteinExistence type="predicted"/>
<comment type="caution">
    <text evidence="1">The sequence shown here is derived from an EMBL/GenBank/DDBJ whole genome shotgun (WGS) entry which is preliminary data.</text>
</comment>
<name>A0ABR8C0R2_APHFL</name>
<accession>A0ABR8C0R2</accession>
<dbReference type="RefSeq" id="WP_190384156.1">
    <property type="nucleotide sequence ID" value="NZ_JACJQT010000071.1"/>
</dbReference>
<evidence type="ECO:0000313" key="1">
    <source>
        <dbReference type="EMBL" id="MBD2280719.1"/>
    </source>
</evidence>
<dbReference type="EMBL" id="JACJQT010000071">
    <property type="protein sequence ID" value="MBD2280719.1"/>
    <property type="molecule type" value="Genomic_DNA"/>
</dbReference>
<sequence length="100" mass="11769">MNTEVLHFFQESHKQDLETITQILADITNRNPEEIKPYLNIILTQLVEPQQEQPIYENATPEKRIAAFKMWVESHRNMNLPNISDEAVNRESIYNTSLML</sequence>
<protein>
    <submittedName>
        <fullName evidence="1">Uncharacterized protein</fullName>
    </submittedName>
</protein>
<evidence type="ECO:0000313" key="2">
    <source>
        <dbReference type="Proteomes" id="UP000606721"/>
    </source>
</evidence>
<organism evidence="1 2">
    <name type="scientific">Aphanizomenon flos-aquae FACHB-1040</name>
    <dbReference type="NCBI Taxonomy" id="2692887"/>
    <lineage>
        <taxon>Bacteria</taxon>
        <taxon>Bacillati</taxon>
        <taxon>Cyanobacteriota</taxon>
        <taxon>Cyanophyceae</taxon>
        <taxon>Nostocales</taxon>
        <taxon>Aphanizomenonaceae</taxon>
        <taxon>Aphanizomenon</taxon>
    </lineage>
</organism>